<dbReference type="CDD" id="cd00568">
    <property type="entry name" value="TPP_enzymes"/>
    <property type="match status" value="1"/>
</dbReference>
<proteinExistence type="inferred from homology"/>
<dbReference type="GeneID" id="80819989"/>
<dbReference type="GO" id="GO:0003984">
    <property type="term" value="F:acetolactate synthase activity"/>
    <property type="evidence" value="ECO:0007669"/>
    <property type="project" value="TreeGrafter"/>
</dbReference>
<gene>
    <name evidence="7" type="ORF">SAMN04487940_11662</name>
</gene>
<dbReference type="InterPro" id="IPR029061">
    <property type="entry name" value="THDP-binding"/>
</dbReference>
<dbReference type="SUPFAM" id="SSF52467">
    <property type="entry name" value="DHS-like NAD/FAD-binding domain"/>
    <property type="match status" value="1"/>
</dbReference>
<sequence length="557" mass="58074">MKHDPISKTDTVGDFIAHYLAEIGVSVMFGVISIHNMPILDAVARQGRIRFVPARGEAGAMNMADAYARVSGGLGVCLTSTGTAAGNAAGAQAEALTAGSRVLHITTQVDLGYADRDRAAIHDVPRQPEMLRGVSKSVHRMWDSNGAIGALTAAVSDALSAPSGPVSLEIPVDVQRAPAVVMAAVHAPVPTRPSAPQSAVEEMARLITQAKRPLIWLGGGARGAVEEATELMRRGVGVVTSTNGRGVVSEEEAANLGAFNMGPDAMELYGSCDLMLVVGSRLRGNETRNNKMPLPRPLLQIDADAGQGGRNYPVDVFAHGDAADTLRRLLALLPETLDTDEALAFDIARLKAQAEGRLRDTLGPYTVVAEAISGAVGAGGNAWVRDVTISNSTYGNRYVRLSDPRQGVHALGGGIGQGVAMGIGAALASHGPKAITLLGDGGTMLGLAEMITAVDEKAPLVYVLMNDQAYGVIENIQDAQYDRRRHYSKVAVPEFGAFCGSIGMPHVKVDRVDAFEAALQAALATEGPRVIEVDMCAIGPFAEAFAGPPAGAAGKKE</sequence>
<dbReference type="Gene3D" id="3.40.50.970">
    <property type="match status" value="2"/>
</dbReference>
<dbReference type="PANTHER" id="PTHR18968">
    <property type="entry name" value="THIAMINE PYROPHOSPHATE ENZYMES"/>
    <property type="match status" value="1"/>
</dbReference>
<dbReference type="GO" id="GO:0030976">
    <property type="term" value="F:thiamine pyrophosphate binding"/>
    <property type="evidence" value="ECO:0007669"/>
    <property type="project" value="InterPro"/>
</dbReference>
<accession>A0A975WD49</accession>
<dbReference type="GO" id="GO:0005948">
    <property type="term" value="C:acetolactate synthase complex"/>
    <property type="evidence" value="ECO:0007669"/>
    <property type="project" value="TreeGrafter"/>
</dbReference>
<dbReference type="GO" id="GO:0009097">
    <property type="term" value="P:isoleucine biosynthetic process"/>
    <property type="evidence" value="ECO:0007669"/>
    <property type="project" value="TreeGrafter"/>
</dbReference>
<evidence type="ECO:0000256" key="2">
    <source>
        <dbReference type="ARBA" id="ARBA00023052"/>
    </source>
</evidence>
<keyword evidence="8" id="KW-1185">Reference proteome</keyword>
<comment type="similarity">
    <text evidence="1 3">Belongs to the TPP enzyme family.</text>
</comment>
<dbReference type="InterPro" id="IPR012001">
    <property type="entry name" value="Thiamin_PyroP_enz_TPP-bd_dom"/>
</dbReference>
<evidence type="ECO:0000256" key="3">
    <source>
        <dbReference type="RuleBase" id="RU362132"/>
    </source>
</evidence>
<evidence type="ECO:0000259" key="4">
    <source>
        <dbReference type="Pfam" id="PF00205"/>
    </source>
</evidence>
<feature type="domain" description="Thiamine pyrophosphate enzyme N-terminal TPP-binding" evidence="6">
    <location>
        <begin position="11"/>
        <end position="120"/>
    </location>
</feature>
<dbReference type="SUPFAM" id="SSF52518">
    <property type="entry name" value="Thiamin diphosphate-binding fold (THDP-binding)"/>
    <property type="match status" value="2"/>
</dbReference>
<dbReference type="InterPro" id="IPR045229">
    <property type="entry name" value="TPP_enz"/>
</dbReference>
<dbReference type="Proteomes" id="UP000182932">
    <property type="component" value="Unassembled WGS sequence"/>
</dbReference>
<dbReference type="Pfam" id="PF00205">
    <property type="entry name" value="TPP_enzyme_M"/>
    <property type="match status" value="1"/>
</dbReference>
<dbReference type="AlphaFoldDB" id="A0A975WD49"/>
<dbReference type="Gene3D" id="3.40.50.1220">
    <property type="entry name" value="TPP-binding domain"/>
    <property type="match status" value="1"/>
</dbReference>
<dbReference type="CDD" id="cd07035">
    <property type="entry name" value="TPP_PYR_POX_like"/>
    <property type="match status" value="1"/>
</dbReference>
<dbReference type="PANTHER" id="PTHR18968:SF13">
    <property type="entry name" value="ACETOLACTATE SYNTHASE CATALYTIC SUBUNIT, MITOCHONDRIAL"/>
    <property type="match status" value="1"/>
</dbReference>
<evidence type="ECO:0000256" key="1">
    <source>
        <dbReference type="ARBA" id="ARBA00007812"/>
    </source>
</evidence>
<dbReference type="GO" id="GO:0009099">
    <property type="term" value="P:L-valine biosynthetic process"/>
    <property type="evidence" value="ECO:0007669"/>
    <property type="project" value="TreeGrafter"/>
</dbReference>
<keyword evidence="2 3" id="KW-0786">Thiamine pyrophosphate</keyword>
<dbReference type="Pfam" id="PF02776">
    <property type="entry name" value="TPP_enzyme_N"/>
    <property type="match status" value="1"/>
</dbReference>
<dbReference type="EMBL" id="FNYY01000016">
    <property type="protein sequence ID" value="SEJ98403.1"/>
    <property type="molecule type" value="Genomic_DNA"/>
</dbReference>
<dbReference type="NCBIfam" id="NF005470">
    <property type="entry name" value="PRK07064.1"/>
    <property type="match status" value="1"/>
</dbReference>
<dbReference type="InterPro" id="IPR029035">
    <property type="entry name" value="DHS-like_NAD/FAD-binding_dom"/>
</dbReference>
<organism evidence="7 8">
    <name type="scientific">Marinovum algicola</name>
    <dbReference type="NCBI Taxonomy" id="42444"/>
    <lineage>
        <taxon>Bacteria</taxon>
        <taxon>Pseudomonadati</taxon>
        <taxon>Pseudomonadota</taxon>
        <taxon>Alphaproteobacteria</taxon>
        <taxon>Rhodobacterales</taxon>
        <taxon>Roseobacteraceae</taxon>
        <taxon>Marinovum</taxon>
    </lineage>
</organism>
<reference evidence="7 8" key="1">
    <citation type="submission" date="2016-10" db="EMBL/GenBank/DDBJ databases">
        <authorList>
            <person name="Varghese N."/>
            <person name="Submissions S."/>
        </authorList>
    </citation>
    <scope>NUCLEOTIDE SEQUENCE [LARGE SCALE GENOMIC DNA]</scope>
    <source>
        <strain evidence="7 8">FF3</strain>
    </source>
</reference>
<dbReference type="InterPro" id="IPR012000">
    <property type="entry name" value="Thiamin_PyroP_enz_cen_dom"/>
</dbReference>
<comment type="caution">
    <text evidence="7">The sequence shown here is derived from an EMBL/GenBank/DDBJ whole genome shotgun (WGS) entry which is preliminary data.</text>
</comment>
<dbReference type="GO" id="GO:0000287">
    <property type="term" value="F:magnesium ion binding"/>
    <property type="evidence" value="ECO:0007669"/>
    <property type="project" value="InterPro"/>
</dbReference>
<dbReference type="RefSeq" id="WP_074838009.1">
    <property type="nucleotide sequence ID" value="NZ_FNYY01000016.1"/>
</dbReference>
<feature type="domain" description="Thiamine pyrophosphate enzyme TPP-binding" evidence="5">
    <location>
        <begin position="393"/>
        <end position="533"/>
    </location>
</feature>
<feature type="domain" description="Thiamine pyrophosphate enzyme central" evidence="4">
    <location>
        <begin position="200"/>
        <end position="329"/>
    </location>
</feature>
<dbReference type="Pfam" id="PF02775">
    <property type="entry name" value="TPP_enzyme_C"/>
    <property type="match status" value="1"/>
</dbReference>
<evidence type="ECO:0000259" key="5">
    <source>
        <dbReference type="Pfam" id="PF02775"/>
    </source>
</evidence>
<evidence type="ECO:0000259" key="6">
    <source>
        <dbReference type="Pfam" id="PF02776"/>
    </source>
</evidence>
<name>A0A975WD49_9RHOB</name>
<evidence type="ECO:0000313" key="7">
    <source>
        <dbReference type="EMBL" id="SEJ98403.1"/>
    </source>
</evidence>
<evidence type="ECO:0000313" key="8">
    <source>
        <dbReference type="Proteomes" id="UP000182932"/>
    </source>
</evidence>
<protein>
    <submittedName>
        <fullName evidence="7">Acetolactate synthase-1/2/3 large subunit</fullName>
    </submittedName>
</protein>
<dbReference type="InterPro" id="IPR011766">
    <property type="entry name" value="TPP_enzyme_TPP-bd"/>
</dbReference>
<dbReference type="GO" id="GO:0050660">
    <property type="term" value="F:flavin adenine dinucleotide binding"/>
    <property type="evidence" value="ECO:0007669"/>
    <property type="project" value="TreeGrafter"/>
</dbReference>